<dbReference type="AlphaFoldDB" id="A0A0R3QEA3"/>
<dbReference type="EMBL" id="UZAG01003779">
    <property type="protein sequence ID" value="VDO15886.1"/>
    <property type="molecule type" value="Genomic_DNA"/>
</dbReference>
<evidence type="ECO:0000313" key="3">
    <source>
        <dbReference type="WBParaSite" id="BTMF_0000469101-mRNA-1"/>
    </source>
</evidence>
<keyword evidence="2" id="KW-1185">Reference proteome</keyword>
<organism evidence="3">
    <name type="scientific">Brugia timori</name>
    <dbReference type="NCBI Taxonomy" id="42155"/>
    <lineage>
        <taxon>Eukaryota</taxon>
        <taxon>Metazoa</taxon>
        <taxon>Ecdysozoa</taxon>
        <taxon>Nematoda</taxon>
        <taxon>Chromadorea</taxon>
        <taxon>Rhabditida</taxon>
        <taxon>Spirurina</taxon>
        <taxon>Spiruromorpha</taxon>
        <taxon>Filarioidea</taxon>
        <taxon>Onchocercidae</taxon>
        <taxon>Brugia</taxon>
    </lineage>
</organism>
<protein>
    <submittedName>
        <fullName evidence="1 3">Uncharacterized protein</fullName>
    </submittedName>
</protein>
<reference evidence="3" key="1">
    <citation type="submission" date="2017-02" db="UniProtKB">
        <authorList>
            <consortium name="WormBaseParasite"/>
        </authorList>
    </citation>
    <scope>IDENTIFICATION</scope>
</reference>
<dbReference type="WBParaSite" id="BTMF_0000469101-mRNA-1">
    <property type="protein sequence ID" value="BTMF_0000469101-mRNA-1"/>
    <property type="gene ID" value="BTMF_0000469101"/>
</dbReference>
<reference evidence="1 2" key="2">
    <citation type="submission" date="2018-11" db="EMBL/GenBank/DDBJ databases">
        <authorList>
            <consortium name="Pathogen Informatics"/>
        </authorList>
    </citation>
    <scope>NUCLEOTIDE SEQUENCE [LARGE SCALE GENOMIC DNA]</scope>
</reference>
<name>A0A0R3QEA3_9BILA</name>
<evidence type="ECO:0000313" key="2">
    <source>
        <dbReference type="Proteomes" id="UP000280834"/>
    </source>
</evidence>
<evidence type="ECO:0000313" key="1">
    <source>
        <dbReference type="EMBL" id="VDO15886.1"/>
    </source>
</evidence>
<sequence length="52" mass="6236">MRKDTRYPIIKYQIQIVKEMTSNVYGMTRSLTCCFDFVVRASYTTYDQFILP</sequence>
<proteinExistence type="predicted"/>
<dbReference type="Proteomes" id="UP000280834">
    <property type="component" value="Unassembled WGS sequence"/>
</dbReference>
<gene>
    <name evidence="1" type="ORF">BTMF_LOCUS3985</name>
</gene>
<accession>A0A0R3QEA3</accession>